<evidence type="ECO:0000256" key="2">
    <source>
        <dbReference type="ARBA" id="ARBA00011322"/>
    </source>
</evidence>
<dbReference type="InterPro" id="IPR027417">
    <property type="entry name" value="P-loop_NTPase"/>
</dbReference>
<keyword evidence="6" id="KW-1185">Reference proteome</keyword>
<gene>
    <name evidence="5" type="ORF">ACFYM3_13505</name>
</gene>
<protein>
    <recommendedName>
        <fullName evidence="3">Nuclease SbcCD subunit C</fullName>
    </recommendedName>
</protein>
<dbReference type="RefSeq" id="WP_358282894.1">
    <property type="nucleotide sequence ID" value="NZ_JBEYGJ010000014.1"/>
</dbReference>
<proteinExistence type="inferred from homology"/>
<evidence type="ECO:0000256" key="4">
    <source>
        <dbReference type="SAM" id="Coils"/>
    </source>
</evidence>
<name>A0ABW6LD46_9ACTN</name>
<evidence type="ECO:0000256" key="1">
    <source>
        <dbReference type="ARBA" id="ARBA00006930"/>
    </source>
</evidence>
<dbReference type="EMBL" id="JBIAFP010000007">
    <property type="protein sequence ID" value="MFE9225624.1"/>
    <property type="molecule type" value="Genomic_DNA"/>
</dbReference>
<sequence length="644" mass="70969">MAIHLRFRSLTVTTADAEKTYCFDGPATVVSGPSGTGKSSLLMLLKHVVGGKAVLTPAVRDHVLSARAEVFIGEQHVVLKRAVNDARSGQVDVLDPVTLATRNTFAVQADTDLPPLSDYLLGALDFPRETIPASRDGKATTRDLKFTDLFAYVYREARNIDREVVGHLDTWFNTKRTALFKLMFALTDSIVLELSRKLGELKEELRKKTDEYENVKSFLGATDPRTEDQLRAELVSLRDMLQRADAALASLRHELEENTAADAVLRQELRAAVGSAREAAQEVLAAQDLVEARAAVVAQVELDLSRLDRSTTAIEKLSPFDFVVCPRCMQRLSTRPVPEDHCVVCLQHDPHDQDVDPAAIAQTRRSLDLQLQDAKAVLEADTHVLQNAHERAQQTDFLAQSLRRQLDAQTRDLVAPRFDAIADASARAASLRAAIDSVTQLRDSWARAHAIERDVRDIKAQRSRATAERKARTAELAARQNLVSDLGRDFNKMISQLRPAPWIQSATIDPSSYLPVVNNVTFESLQADGGGVVTSINVAYSLSLLEFGITHPDVRVPSMLIIDSPRKASGSNLDDQARGHRTYQRFQSLAEAYGSQIQLIIADNDSAPIPGTAFGKIELDYDNPLVPGVVHPGPEHTHRAEDES</sequence>
<comment type="subunit">
    <text evidence="2">Heterodimer of SbcC and SbcD.</text>
</comment>
<dbReference type="Gene3D" id="3.40.50.300">
    <property type="entry name" value="P-loop containing nucleotide triphosphate hydrolases"/>
    <property type="match status" value="1"/>
</dbReference>
<dbReference type="PANTHER" id="PTHR32114:SF2">
    <property type="entry name" value="ABC TRANSPORTER ABCH.3"/>
    <property type="match status" value="1"/>
</dbReference>
<comment type="caution">
    <text evidence="5">The sequence shown here is derived from an EMBL/GenBank/DDBJ whole genome shotgun (WGS) entry which is preliminary data.</text>
</comment>
<accession>A0ABW6LD46</accession>
<evidence type="ECO:0000313" key="6">
    <source>
        <dbReference type="Proteomes" id="UP001601288"/>
    </source>
</evidence>
<reference evidence="5 6" key="1">
    <citation type="submission" date="2024-10" db="EMBL/GenBank/DDBJ databases">
        <title>The Natural Products Discovery Center: Release of the First 8490 Sequenced Strains for Exploring Actinobacteria Biosynthetic Diversity.</title>
        <authorList>
            <person name="Kalkreuter E."/>
            <person name="Kautsar S.A."/>
            <person name="Yang D."/>
            <person name="Bader C.D."/>
            <person name="Teijaro C.N."/>
            <person name="Fluegel L."/>
            <person name="Davis C.M."/>
            <person name="Simpson J.R."/>
            <person name="Lauterbach L."/>
            <person name="Steele A.D."/>
            <person name="Gui C."/>
            <person name="Meng S."/>
            <person name="Li G."/>
            <person name="Viehrig K."/>
            <person name="Ye F."/>
            <person name="Su P."/>
            <person name="Kiefer A.F."/>
            <person name="Nichols A."/>
            <person name="Cepeda A.J."/>
            <person name="Yan W."/>
            <person name="Fan B."/>
            <person name="Jiang Y."/>
            <person name="Adhikari A."/>
            <person name="Zheng C.-J."/>
            <person name="Schuster L."/>
            <person name="Cowan T.M."/>
            <person name="Smanski M.J."/>
            <person name="Chevrette M.G."/>
            <person name="De Carvalho L.P.S."/>
            <person name="Shen B."/>
        </authorList>
    </citation>
    <scope>NUCLEOTIDE SEQUENCE [LARGE SCALE GENOMIC DNA]</scope>
    <source>
        <strain evidence="5 6">NPDC007066</strain>
    </source>
</reference>
<dbReference type="PANTHER" id="PTHR32114">
    <property type="entry name" value="ABC TRANSPORTER ABCH.3"/>
    <property type="match status" value="1"/>
</dbReference>
<keyword evidence="4" id="KW-0175">Coiled coil</keyword>
<organism evidence="5 6">
    <name type="scientific">Streptomyces massasporeus</name>
    <dbReference type="NCBI Taxonomy" id="67324"/>
    <lineage>
        <taxon>Bacteria</taxon>
        <taxon>Bacillati</taxon>
        <taxon>Actinomycetota</taxon>
        <taxon>Actinomycetes</taxon>
        <taxon>Kitasatosporales</taxon>
        <taxon>Streptomycetaceae</taxon>
        <taxon>Streptomyces</taxon>
    </lineage>
</organism>
<evidence type="ECO:0000313" key="5">
    <source>
        <dbReference type="EMBL" id="MFE9225624.1"/>
    </source>
</evidence>
<comment type="similarity">
    <text evidence="1">Belongs to the SMC family. SbcC subfamily.</text>
</comment>
<dbReference type="Proteomes" id="UP001601288">
    <property type="component" value="Unassembled WGS sequence"/>
</dbReference>
<feature type="coiled-coil region" evidence="4">
    <location>
        <begin position="191"/>
        <end position="261"/>
    </location>
</feature>
<evidence type="ECO:0000256" key="3">
    <source>
        <dbReference type="ARBA" id="ARBA00013368"/>
    </source>
</evidence>